<dbReference type="Proteomes" id="UP001320706">
    <property type="component" value="Unassembled WGS sequence"/>
</dbReference>
<reference evidence="1" key="1">
    <citation type="submission" date="2024-02" db="EMBL/GenBank/DDBJ databases">
        <title>Metagenome Assembled Genome of Zalaria obscura JY119.</title>
        <authorList>
            <person name="Vighnesh L."/>
            <person name="Jagadeeshwari U."/>
            <person name="Venkata Ramana C."/>
            <person name="Sasikala C."/>
        </authorList>
    </citation>
    <scope>NUCLEOTIDE SEQUENCE</scope>
    <source>
        <strain evidence="1">JY119</strain>
    </source>
</reference>
<evidence type="ECO:0000313" key="1">
    <source>
        <dbReference type="EMBL" id="KAK8194298.1"/>
    </source>
</evidence>
<keyword evidence="2" id="KW-1185">Reference proteome</keyword>
<gene>
    <name evidence="1" type="ORF">M8818_007486</name>
</gene>
<protein>
    <submittedName>
        <fullName evidence="1">Uncharacterized protein</fullName>
    </submittedName>
</protein>
<organism evidence="1 2">
    <name type="scientific">Zalaria obscura</name>
    <dbReference type="NCBI Taxonomy" id="2024903"/>
    <lineage>
        <taxon>Eukaryota</taxon>
        <taxon>Fungi</taxon>
        <taxon>Dikarya</taxon>
        <taxon>Ascomycota</taxon>
        <taxon>Pezizomycotina</taxon>
        <taxon>Dothideomycetes</taxon>
        <taxon>Dothideomycetidae</taxon>
        <taxon>Dothideales</taxon>
        <taxon>Zalariaceae</taxon>
        <taxon>Zalaria</taxon>
    </lineage>
</organism>
<name>A0ACC3S486_9PEZI</name>
<dbReference type="EMBL" id="JAMKPW020000043">
    <property type="protein sequence ID" value="KAK8194298.1"/>
    <property type="molecule type" value="Genomic_DNA"/>
</dbReference>
<proteinExistence type="predicted"/>
<evidence type="ECO:0000313" key="2">
    <source>
        <dbReference type="Proteomes" id="UP001320706"/>
    </source>
</evidence>
<sequence length="199" mass="22378">MLRNFLQFDEYGNKLRKSAAVSGLDCWLPIEARVMRTVFEVLARFKVTRVSHAIPARGELRMLHTSVFQFSPHSLSTSHHKRTHSLSQARASPAMSSNIPEKPRLSEQEKKNNHIASEQKRRQAIREGFDRLASIVPGMAGQGRSESVVLQATVQYMREQMAKKEELRAAVRQLGVSDADFEEMYRGEGGSGGPDNNGR</sequence>
<accession>A0ACC3S486</accession>
<comment type="caution">
    <text evidence="1">The sequence shown here is derived from an EMBL/GenBank/DDBJ whole genome shotgun (WGS) entry which is preliminary data.</text>
</comment>